<dbReference type="InterPro" id="IPR000203">
    <property type="entry name" value="GPS"/>
</dbReference>
<comment type="caution">
    <text evidence="9">The sequence shown here is derived from an EMBL/GenBank/DDBJ whole genome shotgun (WGS) entry which is preliminary data.</text>
</comment>
<dbReference type="InterPro" id="IPR046338">
    <property type="entry name" value="GAIN_dom_sf"/>
</dbReference>
<keyword evidence="2 6" id="KW-0812">Transmembrane</keyword>
<comment type="subcellular location">
    <subcellularLocation>
        <location evidence="1">Membrane</location>
        <topology evidence="1">Multi-pass membrane protein</topology>
    </subcellularLocation>
</comment>
<evidence type="ECO:0000256" key="4">
    <source>
        <dbReference type="ARBA" id="ARBA00023136"/>
    </source>
</evidence>
<dbReference type="EMBL" id="VFJC01000012">
    <property type="protein sequence ID" value="KAB5558835.1"/>
    <property type="molecule type" value="Genomic_DNA"/>
</dbReference>
<evidence type="ECO:0008006" key="11">
    <source>
        <dbReference type="Google" id="ProtNLM"/>
    </source>
</evidence>
<dbReference type="GO" id="GO:0007189">
    <property type="term" value="P:adenylate cyclase-activating G protein-coupled receptor signaling pathway"/>
    <property type="evidence" value="ECO:0007669"/>
    <property type="project" value="TreeGrafter"/>
</dbReference>
<keyword evidence="3 6" id="KW-1133">Transmembrane helix</keyword>
<feature type="domain" description="G-protein coupled receptors family 2 profile 2" evidence="8">
    <location>
        <begin position="235"/>
        <end position="488"/>
    </location>
</feature>
<dbReference type="GO" id="GO:0007166">
    <property type="term" value="P:cell surface receptor signaling pathway"/>
    <property type="evidence" value="ECO:0007669"/>
    <property type="project" value="InterPro"/>
</dbReference>
<dbReference type="InterPro" id="IPR017981">
    <property type="entry name" value="GPCR_2-like_7TM"/>
</dbReference>
<feature type="transmembrane region" description="Helical" evidence="6">
    <location>
        <begin position="466"/>
        <end position="486"/>
    </location>
</feature>
<feature type="transmembrane region" description="Helical" evidence="6">
    <location>
        <begin position="307"/>
        <end position="330"/>
    </location>
</feature>
<dbReference type="PRINTS" id="PR00249">
    <property type="entry name" value="GPCRSECRETIN"/>
</dbReference>
<dbReference type="InterPro" id="IPR000832">
    <property type="entry name" value="GPCR_2_secretin-like"/>
</dbReference>
<evidence type="ECO:0000313" key="9">
    <source>
        <dbReference type="EMBL" id="KAB5558835.1"/>
    </source>
</evidence>
<dbReference type="Proteomes" id="UP000327468">
    <property type="component" value="Chromosome 11"/>
</dbReference>
<dbReference type="Gene3D" id="1.20.1070.10">
    <property type="entry name" value="Rhodopsin 7-helix transmembrane proteins"/>
    <property type="match status" value="1"/>
</dbReference>
<gene>
    <name evidence="9" type="ORF">PHYPO_G00021760</name>
</gene>
<keyword evidence="5" id="KW-1015">Disulfide bond</keyword>
<feature type="transmembrane region" description="Helical" evidence="6">
    <location>
        <begin position="269"/>
        <end position="287"/>
    </location>
</feature>
<evidence type="ECO:0000256" key="5">
    <source>
        <dbReference type="ARBA" id="ARBA00023157"/>
    </source>
</evidence>
<keyword evidence="4 6" id="KW-0472">Membrane</keyword>
<dbReference type="GO" id="GO:0005886">
    <property type="term" value="C:plasma membrane"/>
    <property type="evidence" value="ECO:0007669"/>
    <property type="project" value="TreeGrafter"/>
</dbReference>
<dbReference type="SMART" id="SM00303">
    <property type="entry name" value="GPS"/>
    <property type="match status" value="1"/>
</dbReference>
<dbReference type="PANTHER" id="PTHR12011:SF285">
    <property type="entry name" value="ADHESION G PROTEIN-COUPLED RECEPTOR G3"/>
    <property type="match status" value="1"/>
</dbReference>
<dbReference type="PANTHER" id="PTHR12011">
    <property type="entry name" value="ADHESION G-PROTEIN COUPLED RECEPTOR"/>
    <property type="match status" value="1"/>
</dbReference>
<dbReference type="Pfam" id="PF00002">
    <property type="entry name" value="7tm_2"/>
    <property type="match status" value="1"/>
</dbReference>
<dbReference type="PROSITE" id="PS50221">
    <property type="entry name" value="GAIN_B"/>
    <property type="match status" value="1"/>
</dbReference>
<evidence type="ECO:0000256" key="2">
    <source>
        <dbReference type="ARBA" id="ARBA00022692"/>
    </source>
</evidence>
<feature type="transmembrane region" description="Helical" evidence="6">
    <location>
        <begin position="397"/>
        <end position="417"/>
    </location>
</feature>
<evidence type="ECO:0000256" key="6">
    <source>
        <dbReference type="SAM" id="Phobius"/>
    </source>
</evidence>
<evidence type="ECO:0000259" key="8">
    <source>
        <dbReference type="PROSITE" id="PS50261"/>
    </source>
</evidence>
<dbReference type="AlphaFoldDB" id="A0A5N5MUU6"/>
<organism evidence="9 10">
    <name type="scientific">Pangasianodon hypophthalmus</name>
    <name type="common">Striped catfish</name>
    <name type="synonym">Helicophagus hypophthalmus</name>
    <dbReference type="NCBI Taxonomy" id="310915"/>
    <lineage>
        <taxon>Eukaryota</taxon>
        <taxon>Metazoa</taxon>
        <taxon>Chordata</taxon>
        <taxon>Craniata</taxon>
        <taxon>Vertebrata</taxon>
        <taxon>Euteleostomi</taxon>
        <taxon>Actinopterygii</taxon>
        <taxon>Neopterygii</taxon>
        <taxon>Teleostei</taxon>
        <taxon>Ostariophysi</taxon>
        <taxon>Siluriformes</taxon>
        <taxon>Pangasiidae</taxon>
        <taxon>Pangasianodon</taxon>
    </lineage>
</organism>
<dbReference type="PROSITE" id="PS50261">
    <property type="entry name" value="G_PROTEIN_RECEP_F2_4"/>
    <property type="match status" value="1"/>
</dbReference>
<feature type="transmembrane region" description="Helical" evidence="6">
    <location>
        <begin position="237"/>
        <end position="257"/>
    </location>
</feature>
<accession>A0A5N5MUU6</accession>
<name>A0A5N5MUU6_PANHP</name>
<evidence type="ECO:0000256" key="3">
    <source>
        <dbReference type="ARBA" id="ARBA00022989"/>
    </source>
</evidence>
<dbReference type="FunFam" id="1.20.1070.10:FF:000222">
    <property type="entry name" value="Adhesion G protein-coupled receptor G3"/>
    <property type="match status" value="1"/>
</dbReference>
<dbReference type="GO" id="GO:0004930">
    <property type="term" value="F:G protein-coupled receptor activity"/>
    <property type="evidence" value="ECO:0007669"/>
    <property type="project" value="InterPro"/>
</dbReference>
<sequence>MRRDLCCFNSSGKRQMRSFSDKMGLHDLLIFCIFFSITLTMTGAVECHRVLEFCQRNDRNIPSCLESTMRNCQTPRNVPPPDPDFYMKNMHFSEEAKLKTKYGHVIRIPSEAIVKSGGMENVSVSLKVSVLSNSIFQAPSVRGSVHGRVLGVWLGEQDLYNLSQPVKMQFVNTSQNVSGKCVFWKQSNNAGLWSSEGCNTSRNNIDFVCSCNHLSFFAVLINPGSVQDAEDVHRLEYITYIGSSFSVLFTAIVIILFLIQRKRKSEHSVVIHVQLSGSLFLLHLFFLASTLGSGTEKKPVCQCLGLILHWALLATFTWTAIEGFHLYLLLVRVFNIYIRRYLLKLSLVGWGFPIITVVICGLAGSYGKYSLTESNNNETNLCWITDKTVSYITVNTYLGLVLVFNTAIMVLIVVKMWQLKLRGVQTGSRIRRLWKDWATMLGLSVILGLPWGLAFSTYGPLSLPGIYLFTTLNAFQGVFVFLWFLSTTCKSTHDERTSTKDISMSNFSS</sequence>
<feature type="transmembrane region" description="Helical" evidence="6">
    <location>
        <begin position="437"/>
        <end position="454"/>
    </location>
</feature>
<evidence type="ECO:0000313" key="10">
    <source>
        <dbReference type="Proteomes" id="UP000327468"/>
    </source>
</evidence>
<protein>
    <recommendedName>
        <fullName evidence="11">G-protein coupled receptors family 2 profile 2 domain-containing protein</fullName>
    </recommendedName>
</protein>
<keyword evidence="10" id="KW-1185">Reference proteome</keyword>
<evidence type="ECO:0000259" key="7">
    <source>
        <dbReference type="PROSITE" id="PS50221"/>
    </source>
</evidence>
<reference evidence="9 10" key="1">
    <citation type="submission" date="2019-06" db="EMBL/GenBank/DDBJ databases">
        <title>A chromosome-scale genome assembly of the striped catfish, Pangasianodon hypophthalmus.</title>
        <authorList>
            <person name="Wen M."/>
            <person name="Zahm M."/>
            <person name="Roques C."/>
            <person name="Cabau C."/>
            <person name="Klopp C."/>
            <person name="Donnadieu C."/>
            <person name="Jouanno E."/>
            <person name="Avarre J.-C."/>
            <person name="Campet M."/>
            <person name="Ha T.T.T."/>
            <person name="Dugue R."/>
            <person name="Lampietro C."/>
            <person name="Louis A."/>
            <person name="Herpin A."/>
            <person name="Echchiki A."/>
            <person name="Berthelot C."/>
            <person name="Parey E."/>
            <person name="Roest-Crollius H."/>
            <person name="Braasch I."/>
            <person name="Postlethwait J."/>
            <person name="Bobe J."/>
            <person name="Montfort J."/>
            <person name="Bouchez O."/>
            <person name="Begum T."/>
            <person name="Schartl M."/>
            <person name="Guiguen Y."/>
        </authorList>
    </citation>
    <scope>NUCLEOTIDE SEQUENCE [LARGE SCALE GENOMIC DNA]</scope>
    <source>
        <strain evidence="9 10">Indonesia</strain>
        <tissue evidence="9">Blood</tissue>
    </source>
</reference>
<dbReference type="InterPro" id="IPR057244">
    <property type="entry name" value="GAIN_B"/>
</dbReference>
<evidence type="ECO:0000256" key="1">
    <source>
        <dbReference type="ARBA" id="ARBA00004141"/>
    </source>
</evidence>
<dbReference type="Gene3D" id="2.60.220.50">
    <property type="match status" value="1"/>
</dbReference>
<feature type="transmembrane region" description="Helical" evidence="6">
    <location>
        <begin position="342"/>
        <end position="366"/>
    </location>
</feature>
<proteinExistence type="predicted"/>
<dbReference type="Pfam" id="PF01825">
    <property type="entry name" value="GPS"/>
    <property type="match status" value="1"/>
</dbReference>
<feature type="domain" description="GAIN-B" evidence="7">
    <location>
        <begin position="75"/>
        <end position="227"/>
    </location>
</feature>